<proteinExistence type="predicted"/>
<reference evidence="2" key="1">
    <citation type="submission" date="2022-06" db="EMBL/GenBank/DDBJ databases">
        <authorList>
            <person name="Berger JAMES D."/>
            <person name="Berger JAMES D."/>
        </authorList>
    </citation>
    <scope>NUCLEOTIDE SEQUENCE [LARGE SCALE GENOMIC DNA]</scope>
</reference>
<dbReference type="WBParaSite" id="TREG1_86070.1">
    <property type="protein sequence ID" value="TREG1_86070.1"/>
    <property type="gene ID" value="TREG1_86070"/>
</dbReference>
<sequence>MSNLDFTELDQWLKDLNALQSDLHQIRVNNQKDNYINRNHTDNNNDGNNNNNNNNRNTGVNYSTYRHSSHHVGDSIQPRGDINSIQRTCETIQRNNTCKTNLSTQRQYQQQQQQSIDNQPKKPQRITKPSSSSESHILGNRPVSLDNQYHNNKIYSKRDDYDIQWSNKDNKYSQSVLYNPASHQSRNPLNNSGNNNSNNNNNVNYGITNYPVTKSDYQLRNHITKEQKSVHWSEDLDSTDSSRKTVVNSVNNLSYNIKVTPISPSITSTSPPPSAATNATFASGGTTNTTSTTTTTTTTNPPILPSSTSSSYTKSYRPSPPLNDTNTINLKRREPQQQPPTSNLLNPSSTTKNINDFLRKRSSSPSSTTNPYNPIARSQSLYAYLSKQNEVNNKPVKPNTQSVINTIPPPKPPQDIQPKLPPKQSTTNTNNISCYYTRGDNDTLNYSNIQRSISSSLYGIDNTLNTISNSLATSKVTSTNAKPTSPSLQKSANQIKADRPTNDNNQSNGPNLSLQIYLPDRTSRYASTCLGGKNSCLTDRTLS</sequence>
<feature type="region of interest" description="Disordered" evidence="1">
    <location>
        <begin position="392"/>
        <end position="433"/>
    </location>
</feature>
<feature type="compositionally biased region" description="Polar residues" evidence="1">
    <location>
        <begin position="502"/>
        <end position="513"/>
    </location>
</feature>
<protein>
    <submittedName>
        <fullName evidence="3">Uncharacterized protein</fullName>
    </submittedName>
</protein>
<feature type="compositionally biased region" description="Polar residues" evidence="1">
    <location>
        <begin position="392"/>
        <end position="405"/>
    </location>
</feature>
<accession>A0AA85KDB2</accession>
<feature type="compositionally biased region" description="Low complexity" evidence="1">
    <location>
        <begin position="105"/>
        <end position="114"/>
    </location>
</feature>
<feature type="compositionally biased region" description="Polar residues" evidence="1">
    <location>
        <begin position="476"/>
        <end position="494"/>
    </location>
</feature>
<feature type="compositionally biased region" description="Low complexity" evidence="1">
    <location>
        <begin position="185"/>
        <end position="203"/>
    </location>
</feature>
<feature type="compositionally biased region" description="Pro residues" evidence="1">
    <location>
        <begin position="407"/>
        <end position="421"/>
    </location>
</feature>
<dbReference type="AlphaFoldDB" id="A0AA85KDB2"/>
<feature type="region of interest" description="Disordered" evidence="1">
    <location>
        <begin position="100"/>
        <end position="149"/>
    </location>
</feature>
<feature type="region of interest" description="Disordered" evidence="1">
    <location>
        <begin position="476"/>
        <end position="513"/>
    </location>
</feature>
<evidence type="ECO:0000313" key="2">
    <source>
        <dbReference type="Proteomes" id="UP000050795"/>
    </source>
</evidence>
<feature type="region of interest" description="Disordered" evidence="1">
    <location>
        <begin position="33"/>
        <end position="81"/>
    </location>
</feature>
<feature type="compositionally biased region" description="Low complexity" evidence="1">
    <location>
        <begin position="261"/>
        <end position="317"/>
    </location>
</feature>
<feature type="compositionally biased region" description="Polar residues" evidence="1">
    <location>
        <begin position="339"/>
        <end position="352"/>
    </location>
</feature>
<evidence type="ECO:0000313" key="3">
    <source>
        <dbReference type="WBParaSite" id="TREG1_86070.1"/>
    </source>
</evidence>
<feature type="compositionally biased region" description="Low complexity" evidence="1">
    <location>
        <begin position="42"/>
        <end position="61"/>
    </location>
</feature>
<evidence type="ECO:0000256" key="1">
    <source>
        <dbReference type="SAM" id="MobiDB-lite"/>
    </source>
</evidence>
<dbReference type="Proteomes" id="UP000050795">
    <property type="component" value="Unassembled WGS sequence"/>
</dbReference>
<keyword evidence="2" id="KW-1185">Reference proteome</keyword>
<reference evidence="3" key="2">
    <citation type="submission" date="2023-11" db="UniProtKB">
        <authorList>
            <consortium name="WormBaseParasite"/>
        </authorList>
    </citation>
    <scope>IDENTIFICATION</scope>
</reference>
<feature type="region of interest" description="Disordered" evidence="1">
    <location>
        <begin position="181"/>
        <end position="203"/>
    </location>
</feature>
<organism evidence="2 3">
    <name type="scientific">Trichobilharzia regenti</name>
    <name type="common">Nasal bird schistosome</name>
    <dbReference type="NCBI Taxonomy" id="157069"/>
    <lineage>
        <taxon>Eukaryota</taxon>
        <taxon>Metazoa</taxon>
        <taxon>Spiralia</taxon>
        <taxon>Lophotrochozoa</taxon>
        <taxon>Platyhelminthes</taxon>
        <taxon>Trematoda</taxon>
        <taxon>Digenea</taxon>
        <taxon>Strigeidida</taxon>
        <taxon>Schistosomatoidea</taxon>
        <taxon>Schistosomatidae</taxon>
        <taxon>Trichobilharzia</taxon>
    </lineage>
</organism>
<name>A0AA85KDB2_TRIRE</name>
<feature type="region of interest" description="Disordered" evidence="1">
    <location>
        <begin position="261"/>
        <end position="352"/>
    </location>
</feature>